<dbReference type="InterPro" id="IPR008421">
    <property type="entry name" value="Borrelia_lipoprotein_PFam54/60"/>
</dbReference>
<name>W6THD8_9SPIR</name>
<keyword evidence="1" id="KW-1133">Transmembrane helix</keyword>
<keyword evidence="1" id="KW-0472">Membrane</keyword>
<dbReference type="Proteomes" id="UP000019148">
    <property type="component" value="Unassembled WGS sequence"/>
</dbReference>
<keyword evidence="1" id="KW-0812">Transmembrane</keyword>
<dbReference type="Gene3D" id="1.10.3160.10">
    <property type="entry name" value="Bbcrasp-1"/>
    <property type="match status" value="1"/>
</dbReference>
<dbReference type="PROSITE" id="PS51257">
    <property type="entry name" value="PROKAR_LIPOPROTEIN"/>
    <property type="match status" value="1"/>
</dbReference>
<accession>W6THD8</accession>
<reference evidence="2 3" key="1">
    <citation type="submission" date="2013-12" db="EMBL/GenBank/DDBJ databases">
        <title>Comparative genomics of relapsing fever spirochetes.</title>
        <authorList>
            <person name="Schwan T.G."/>
            <person name="Raffel S.J."/>
            <person name="Porcella S.F."/>
        </authorList>
    </citation>
    <scope>NUCLEOTIDE SEQUENCE [LARGE SCALE GENOMIC DNA]</scope>
    <source>
        <strain evidence="2 3">CR2A</strain>
    </source>
</reference>
<feature type="transmembrane region" description="Helical" evidence="1">
    <location>
        <begin position="12"/>
        <end position="28"/>
    </location>
</feature>
<dbReference type="Pfam" id="PF05714">
    <property type="entry name" value="PFam54_60"/>
    <property type="match status" value="1"/>
</dbReference>
<dbReference type="EMBL" id="AZIT01000002">
    <property type="protein sequence ID" value="ETZ17883.1"/>
    <property type="molecule type" value="Genomic_DNA"/>
</dbReference>
<comment type="caution">
    <text evidence="2">The sequence shown here is derived from an EMBL/GenBank/DDBJ whole genome shotgun (WGS) entry which is preliminary data.</text>
</comment>
<gene>
    <name evidence="2" type="ORF">BDCR2A_01078</name>
</gene>
<dbReference type="AlphaFoldDB" id="W6THD8"/>
<dbReference type="PATRIC" id="fig|1432657.3.peg.1063"/>
<protein>
    <submittedName>
        <fullName evidence="2">Putative membrane spanning protein</fullName>
    </submittedName>
</protein>
<proteinExistence type="predicted"/>
<evidence type="ECO:0000313" key="3">
    <source>
        <dbReference type="Proteomes" id="UP000019148"/>
    </source>
</evidence>
<organism evidence="2 3">
    <name type="scientific">Borrelia duttonii CR2A</name>
    <dbReference type="NCBI Taxonomy" id="1432657"/>
    <lineage>
        <taxon>Bacteria</taxon>
        <taxon>Pseudomonadati</taxon>
        <taxon>Spirochaetota</taxon>
        <taxon>Spirochaetia</taxon>
        <taxon>Spirochaetales</taxon>
        <taxon>Borreliaceae</taxon>
        <taxon>Borrelia</taxon>
    </lineage>
</organism>
<sequence length="305" mass="34904">MNNKEDILKQKVFIIFMLITLISLLLIACGQNEKKPDDPFDNAAEQRGVEEEEKRQKIAAIKKNGIPSEVIEILKDFHKDFGEERGDFGRYARPSYIWESIEEVLEKVPYKNGVDDNGNEFVYGDVKDYTTADVAARQAARDEVDLAFGYRVGFVRAFAELAKKLVETKDLLTKNKTKLKDLLIKIRKCAKAYYIDAYDTLEKNLDNLEVLSAAEVKSLHDNLALLKAERDKLVSKILQPFKDKYPMIREFWYNPASTKIVNTLTADEIETYWDTLSAEFDSICNEIIKISGEIQGILDNIKIKG</sequence>
<evidence type="ECO:0000313" key="2">
    <source>
        <dbReference type="EMBL" id="ETZ17883.1"/>
    </source>
</evidence>
<evidence type="ECO:0000256" key="1">
    <source>
        <dbReference type="SAM" id="Phobius"/>
    </source>
</evidence>